<accession>A0A1I3NDE6</accession>
<dbReference type="STRING" id="1477437.SAMN05444682_107175"/>
<dbReference type="Gene3D" id="2.115.10.20">
    <property type="entry name" value="Glycosyl hydrolase domain, family 43"/>
    <property type="match status" value="2"/>
</dbReference>
<protein>
    <recommendedName>
        <fullName evidence="3">Glycosyl hydrolases family 43</fullName>
    </recommendedName>
</protein>
<name>A0A1I3NDE6_9SPHI</name>
<proteinExistence type="predicted"/>
<reference evidence="1 2" key="1">
    <citation type="submission" date="2016-10" db="EMBL/GenBank/DDBJ databases">
        <authorList>
            <person name="de Groot N.N."/>
        </authorList>
    </citation>
    <scope>NUCLEOTIDE SEQUENCE [LARGE SCALE GENOMIC DNA]</scope>
    <source>
        <strain evidence="1 2">RK1</strain>
    </source>
</reference>
<sequence length="344" mass="39642">MVLASVVTASVKSMGQQPNPPGQVHRVEDAVNQAYLFAHMTHQDYGRLYYSVSVDGLHWYALNEKKRVFDDYRGHPDICKGHDGRYYLVGNTNDASPAIDIWVSQDLIKWEKHHTYTPDLRSTPDYAHALQRIGAPKLYFDASTQQYILTWHTPHKEGTKEDPERYWASQRTLYVLSKDLKTFSDHPVKLFDWDMGTIDVFIRKIGGHYYAVIKDETYPTLYWPTGKTIRISRSPSLIGPYSEPSPPVSPNFREAPMLIPSPDNQIWYLYYEQYPGVSYGLSIADHLNGPWYQASGYTFHADWDKYSLPESVRHGCMITISKEEYDTLVSRFGIVNDELSTLPK</sequence>
<dbReference type="PANTHER" id="PTHR43301">
    <property type="entry name" value="ARABINAN ENDO-1,5-ALPHA-L-ARABINOSIDASE"/>
    <property type="match status" value="1"/>
</dbReference>
<gene>
    <name evidence="1" type="ORF">SAMN05444682_107175</name>
</gene>
<dbReference type="PANTHER" id="PTHR43301:SF3">
    <property type="entry name" value="ARABINAN ENDO-1,5-ALPHA-L-ARABINOSIDASE A-RELATED"/>
    <property type="match status" value="1"/>
</dbReference>
<dbReference type="Proteomes" id="UP000198670">
    <property type="component" value="Unassembled WGS sequence"/>
</dbReference>
<evidence type="ECO:0008006" key="3">
    <source>
        <dbReference type="Google" id="ProtNLM"/>
    </source>
</evidence>
<dbReference type="CDD" id="cd08983">
    <property type="entry name" value="GH43_Bt3655-like"/>
    <property type="match status" value="1"/>
</dbReference>
<dbReference type="InterPro" id="IPR050727">
    <property type="entry name" value="GH43_arabinanases"/>
</dbReference>
<dbReference type="InterPro" id="IPR023296">
    <property type="entry name" value="Glyco_hydro_beta-prop_sf"/>
</dbReference>
<keyword evidence="2" id="KW-1185">Reference proteome</keyword>
<dbReference type="AlphaFoldDB" id="A0A1I3NDE6"/>
<organism evidence="1 2">
    <name type="scientific">Parapedobacter indicus</name>
    <dbReference type="NCBI Taxonomy" id="1477437"/>
    <lineage>
        <taxon>Bacteria</taxon>
        <taxon>Pseudomonadati</taxon>
        <taxon>Bacteroidota</taxon>
        <taxon>Sphingobacteriia</taxon>
        <taxon>Sphingobacteriales</taxon>
        <taxon>Sphingobacteriaceae</taxon>
        <taxon>Parapedobacter</taxon>
    </lineage>
</organism>
<dbReference type="EMBL" id="FOQO01000007">
    <property type="protein sequence ID" value="SFJ07324.1"/>
    <property type="molecule type" value="Genomic_DNA"/>
</dbReference>
<evidence type="ECO:0000313" key="2">
    <source>
        <dbReference type="Proteomes" id="UP000198670"/>
    </source>
</evidence>
<evidence type="ECO:0000313" key="1">
    <source>
        <dbReference type="EMBL" id="SFJ07324.1"/>
    </source>
</evidence>
<dbReference type="SUPFAM" id="SSF75005">
    <property type="entry name" value="Arabinanase/levansucrase/invertase"/>
    <property type="match status" value="1"/>
</dbReference>